<evidence type="ECO:0000313" key="1">
    <source>
        <dbReference type="EMBL" id="KIN97052.1"/>
    </source>
</evidence>
<reference evidence="1 2" key="1">
    <citation type="submission" date="2014-04" db="EMBL/GenBank/DDBJ databases">
        <authorList>
            <consortium name="DOE Joint Genome Institute"/>
            <person name="Kuo A."/>
            <person name="Kohler A."/>
            <person name="Costa M.D."/>
            <person name="Nagy L.G."/>
            <person name="Floudas D."/>
            <person name="Copeland A."/>
            <person name="Barry K.W."/>
            <person name="Cichocki N."/>
            <person name="Veneault-Fourrey C."/>
            <person name="LaButti K."/>
            <person name="Lindquist E.A."/>
            <person name="Lipzen A."/>
            <person name="Lundell T."/>
            <person name="Morin E."/>
            <person name="Murat C."/>
            <person name="Sun H."/>
            <person name="Tunlid A."/>
            <person name="Henrissat B."/>
            <person name="Grigoriev I.V."/>
            <person name="Hibbett D.S."/>
            <person name="Martin F."/>
            <person name="Nordberg H.P."/>
            <person name="Cantor M.N."/>
            <person name="Hua S.X."/>
        </authorList>
    </citation>
    <scope>NUCLEOTIDE SEQUENCE [LARGE SCALE GENOMIC DNA]</scope>
    <source>
        <strain evidence="1 2">Marx 270</strain>
    </source>
</reference>
<dbReference type="EMBL" id="KN832035">
    <property type="protein sequence ID" value="KIN97052.1"/>
    <property type="molecule type" value="Genomic_DNA"/>
</dbReference>
<dbReference type="HOGENOM" id="CLU_2639103_0_0_1"/>
<proteinExistence type="predicted"/>
<dbReference type="Proteomes" id="UP000054217">
    <property type="component" value="Unassembled WGS sequence"/>
</dbReference>
<name>A0A0C3IJ83_PISTI</name>
<dbReference type="InParanoid" id="A0A0C3IJ83"/>
<gene>
    <name evidence="1" type="ORF">M404DRAFT_1006328</name>
</gene>
<organism evidence="1 2">
    <name type="scientific">Pisolithus tinctorius Marx 270</name>
    <dbReference type="NCBI Taxonomy" id="870435"/>
    <lineage>
        <taxon>Eukaryota</taxon>
        <taxon>Fungi</taxon>
        <taxon>Dikarya</taxon>
        <taxon>Basidiomycota</taxon>
        <taxon>Agaricomycotina</taxon>
        <taxon>Agaricomycetes</taxon>
        <taxon>Agaricomycetidae</taxon>
        <taxon>Boletales</taxon>
        <taxon>Sclerodermatineae</taxon>
        <taxon>Pisolithaceae</taxon>
        <taxon>Pisolithus</taxon>
    </lineage>
</organism>
<sequence>MKDCNYFTKQGEMEVDNEPYDPRRSLVADGKDILLKSQCHHVRKVQGPLWEVKMFDCVPKRVLQYCKRAAEKIGRRG</sequence>
<dbReference type="AlphaFoldDB" id="A0A0C3IJ83"/>
<accession>A0A0C3IJ83</accession>
<keyword evidence="2" id="KW-1185">Reference proteome</keyword>
<evidence type="ECO:0000313" key="2">
    <source>
        <dbReference type="Proteomes" id="UP000054217"/>
    </source>
</evidence>
<reference evidence="2" key="2">
    <citation type="submission" date="2015-01" db="EMBL/GenBank/DDBJ databases">
        <title>Evolutionary Origins and Diversification of the Mycorrhizal Mutualists.</title>
        <authorList>
            <consortium name="DOE Joint Genome Institute"/>
            <consortium name="Mycorrhizal Genomics Consortium"/>
            <person name="Kohler A."/>
            <person name="Kuo A."/>
            <person name="Nagy L.G."/>
            <person name="Floudas D."/>
            <person name="Copeland A."/>
            <person name="Barry K.W."/>
            <person name="Cichocki N."/>
            <person name="Veneault-Fourrey C."/>
            <person name="LaButti K."/>
            <person name="Lindquist E.A."/>
            <person name="Lipzen A."/>
            <person name="Lundell T."/>
            <person name="Morin E."/>
            <person name="Murat C."/>
            <person name="Riley R."/>
            <person name="Ohm R."/>
            <person name="Sun H."/>
            <person name="Tunlid A."/>
            <person name="Henrissat B."/>
            <person name="Grigoriev I.V."/>
            <person name="Hibbett D.S."/>
            <person name="Martin F."/>
        </authorList>
    </citation>
    <scope>NUCLEOTIDE SEQUENCE [LARGE SCALE GENOMIC DNA]</scope>
    <source>
        <strain evidence="2">Marx 270</strain>
    </source>
</reference>
<protein>
    <submittedName>
        <fullName evidence="1">Uncharacterized protein</fullName>
    </submittedName>
</protein>